<dbReference type="Proteomes" id="UP000658131">
    <property type="component" value="Unassembled WGS sequence"/>
</dbReference>
<feature type="compositionally biased region" description="Low complexity" evidence="1">
    <location>
        <begin position="95"/>
        <end position="110"/>
    </location>
</feature>
<gene>
    <name evidence="2" type="ORF">H8717_04850</name>
</gene>
<feature type="region of interest" description="Disordered" evidence="1">
    <location>
        <begin position="23"/>
        <end position="167"/>
    </location>
</feature>
<comment type="caution">
    <text evidence="2">The sequence shown here is derived from an EMBL/GenBank/DDBJ whole genome shotgun (WGS) entry which is preliminary data.</text>
</comment>
<reference evidence="2 3" key="1">
    <citation type="submission" date="2020-08" db="EMBL/GenBank/DDBJ databases">
        <title>Genome public.</title>
        <authorList>
            <person name="Liu C."/>
            <person name="Sun Q."/>
        </authorList>
    </citation>
    <scope>NUCLEOTIDE SEQUENCE [LARGE SCALE GENOMIC DNA]</scope>
    <source>
        <strain evidence="2 3">BX1</strain>
    </source>
</reference>
<protein>
    <submittedName>
        <fullName evidence="2">Uncharacterized protein</fullName>
    </submittedName>
</protein>
<proteinExistence type="predicted"/>
<organism evidence="2 3">
    <name type="scientific">Yanshouia hominis</name>
    <dbReference type="NCBI Taxonomy" id="2763673"/>
    <lineage>
        <taxon>Bacteria</taxon>
        <taxon>Bacillati</taxon>
        <taxon>Bacillota</taxon>
        <taxon>Clostridia</taxon>
        <taxon>Eubacteriales</taxon>
        <taxon>Oscillospiraceae</taxon>
        <taxon>Yanshouia</taxon>
    </lineage>
</organism>
<name>A0ABR7NJD2_9FIRM</name>
<dbReference type="EMBL" id="JACRTB010000006">
    <property type="protein sequence ID" value="MBC8575743.1"/>
    <property type="molecule type" value="Genomic_DNA"/>
</dbReference>
<evidence type="ECO:0000256" key="1">
    <source>
        <dbReference type="SAM" id="MobiDB-lite"/>
    </source>
</evidence>
<evidence type="ECO:0000313" key="3">
    <source>
        <dbReference type="Proteomes" id="UP000658131"/>
    </source>
</evidence>
<keyword evidence="3" id="KW-1185">Reference proteome</keyword>
<dbReference type="RefSeq" id="WP_262399345.1">
    <property type="nucleotide sequence ID" value="NZ_JACRTB010000006.1"/>
</dbReference>
<sequence>MSAMRSMPADAGLLSLQQEALQRVRQMQQRARFAVEGGPGGNTPPSSAQAAPASASFSQQGESSQPPGAAPASASFSQQGESSRPPGAAPPNPSMPGGDAQRSGPRQGFRPPGPPPPAGQKPQRPSGAENILSQLFGGGARQQSRGQAPGSPPAPGKQSGANGLLDLIRGGLGGGEAAGLGDSLRGSIASASKPLSDLLDAFSIDGEKLLILLVMWVIFNERSDNKTLLLALGYLLL</sequence>
<feature type="compositionally biased region" description="Low complexity" evidence="1">
    <location>
        <begin position="44"/>
        <end position="86"/>
    </location>
</feature>
<accession>A0ABR7NJD2</accession>
<evidence type="ECO:0000313" key="2">
    <source>
        <dbReference type="EMBL" id="MBC8575743.1"/>
    </source>
</evidence>